<feature type="transmembrane region" description="Helical" evidence="1">
    <location>
        <begin position="41"/>
        <end position="63"/>
    </location>
</feature>
<sequence length="69" mass="8214">MARRSKFKDPGLFMTLIIIIYSTVVFAWWPTDIYMAGISLVAWLMFFGLFLWFIITAAYVVWIEKIERD</sequence>
<reference evidence="3" key="1">
    <citation type="submission" date="2017-08" db="EMBL/GenBank/DDBJ databases">
        <authorList>
            <person name="Varghese N."/>
            <person name="Submissions S."/>
        </authorList>
    </citation>
    <scope>NUCLEOTIDE SEQUENCE [LARGE SCALE GENOMIC DNA]</scope>
    <source>
        <strain evidence="3">DSM 23173</strain>
    </source>
</reference>
<keyword evidence="1" id="KW-0812">Transmembrane</keyword>
<proteinExistence type="predicted"/>
<evidence type="ECO:0000313" key="2">
    <source>
        <dbReference type="EMBL" id="SOC43724.1"/>
    </source>
</evidence>
<evidence type="ECO:0000313" key="3">
    <source>
        <dbReference type="Proteomes" id="UP000219412"/>
    </source>
</evidence>
<accession>A0A285UPA7</accession>
<keyword evidence="1" id="KW-1133">Transmembrane helix</keyword>
<keyword evidence="1" id="KW-0472">Membrane</keyword>
<organism evidence="2 3">
    <name type="scientific">Salinicoccus kekensis</name>
    <dbReference type="NCBI Taxonomy" id="714307"/>
    <lineage>
        <taxon>Bacteria</taxon>
        <taxon>Bacillati</taxon>
        <taxon>Bacillota</taxon>
        <taxon>Bacilli</taxon>
        <taxon>Bacillales</taxon>
        <taxon>Staphylococcaceae</taxon>
        <taxon>Salinicoccus</taxon>
    </lineage>
</organism>
<dbReference type="AlphaFoldDB" id="A0A285UPA7"/>
<protein>
    <submittedName>
        <fullName evidence="2">Uncharacterized protein</fullName>
    </submittedName>
</protein>
<dbReference type="RefSeq" id="WP_097041814.1">
    <property type="nucleotide sequence ID" value="NZ_OBQF01000005.1"/>
</dbReference>
<gene>
    <name evidence="2" type="ORF">SAMN05878391_2087</name>
</gene>
<dbReference type="EMBL" id="OBQF01000005">
    <property type="protein sequence ID" value="SOC43724.1"/>
    <property type="molecule type" value="Genomic_DNA"/>
</dbReference>
<dbReference type="Proteomes" id="UP000219412">
    <property type="component" value="Unassembled WGS sequence"/>
</dbReference>
<evidence type="ECO:0000256" key="1">
    <source>
        <dbReference type="SAM" id="Phobius"/>
    </source>
</evidence>
<feature type="transmembrane region" description="Helical" evidence="1">
    <location>
        <begin position="12"/>
        <end position="29"/>
    </location>
</feature>
<name>A0A285UPA7_9STAP</name>
<keyword evidence="3" id="KW-1185">Reference proteome</keyword>
<dbReference type="OrthoDB" id="2970391at2"/>